<gene>
    <name evidence="2" type="ORF">KZO38_10080</name>
</gene>
<reference evidence="2 3" key="1">
    <citation type="submission" date="2021-07" db="EMBL/GenBank/DDBJ databases">
        <title>Genomic diversity and antimicrobial resistance of Prevotella spp. isolated from chronic lung disease airways.</title>
        <authorList>
            <person name="Webb K.A."/>
            <person name="Olagoke O.S."/>
            <person name="Baird T."/>
            <person name="Neill J."/>
            <person name="Pham A."/>
            <person name="Wells T.J."/>
            <person name="Ramsay K.A."/>
            <person name="Bell S.C."/>
            <person name="Sarovich D.S."/>
            <person name="Price E.P."/>
        </authorList>
    </citation>
    <scope>NUCLEOTIDE SEQUENCE [LARGE SCALE GENOMIC DNA]</scope>
    <source>
        <strain evidence="2 3">SCHI0011.S.12</strain>
    </source>
</reference>
<dbReference type="RefSeq" id="WP_018362514.1">
    <property type="nucleotide sequence ID" value="NZ_CAKAPR010000001.1"/>
</dbReference>
<protein>
    <submittedName>
        <fullName evidence="2">DUF2023 family protein</fullName>
    </submittedName>
</protein>
<dbReference type="GeneID" id="93182503"/>
<dbReference type="SUPFAM" id="SSF160448">
    <property type="entry name" value="PG1857-like"/>
    <property type="match status" value="1"/>
</dbReference>
<comment type="caution">
    <text evidence="2">The sequence shown here is derived from an EMBL/GenBank/DDBJ whole genome shotgun (WGS) entry which is preliminary data.</text>
</comment>
<sequence>MSDLAKMPADLKVLVNHIYEYQKGVRPMVLFTCKKQYEEFATSRLANQDISFVTQPVGNKNINIFFGKEECINAIKLMVNRPLNQLSPEEDFILGALLGYDIRVQCERYCKRKCDTCTKAQ</sequence>
<dbReference type="InterPro" id="IPR018594">
    <property type="entry name" value="DUF2023"/>
</dbReference>
<organism evidence="2 3">
    <name type="scientific">Hoylesella nanceiensis</name>
    <dbReference type="NCBI Taxonomy" id="425941"/>
    <lineage>
        <taxon>Bacteria</taxon>
        <taxon>Pseudomonadati</taxon>
        <taxon>Bacteroidota</taxon>
        <taxon>Bacteroidia</taxon>
        <taxon>Bacteroidales</taxon>
        <taxon>Prevotellaceae</taxon>
        <taxon>Hoylesella</taxon>
    </lineage>
</organism>
<evidence type="ECO:0000259" key="1">
    <source>
        <dbReference type="Pfam" id="PF09633"/>
    </source>
</evidence>
<dbReference type="Proteomes" id="UP000788426">
    <property type="component" value="Unassembled WGS sequence"/>
</dbReference>
<dbReference type="Gene3D" id="3.30.2190.10">
    <property type="entry name" value="PG1857-like"/>
    <property type="match status" value="1"/>
</dbReference>
<evidence type="ECO:0000313" key="2">
    <source>
        <dbReference type="EMBL" id="MBW4770098.1"/>
    </source>
</evidence>
<name>A0ABS6YET7_9BACT</name>
<evidence type="ECO:0000313" key="3">
    <source>
        <dbReference type="Proteomes" id="UP000788426"/>
    </source>
</evidence>
<keyword evidence="3" id="KW-1185">Reference proteome</keyword>
<accession>A0ABS6YET7</accession>
<dbReference type="Pfam" id="PF09633">
    <property type="entry name" value="DUF2023"/>
    <property type="match status" value="1"/>
</dbReference>
<dbReference type="InterPro" id="IPR036780">
    <property type="entry name" value="PG1857-like_sf"/>
</dbReference>
<dbReference type="EMBL" id="JAHXCT010000008">
    <property type="protein sequence ID" value="MBW4770098.1"/>
    <property type="molecule type" value="Genomic_DNA"/>
</dbReference>
<feature type="domain" description="DUF2023" evidence="1">
    <location>
        <begin position="12"/>
        <end position="112"/>
    </location>
</feature>
<proteinExistence type="predicted"/>